<dbReference type="SMART" id="SM01120">
    <property type="entry name" value="Dak2"/>
    <property type="match status" value="1"/>
</dbReference>
<evidence type="ECO:0000259" key="1">
    <source>
        <dbReference type="PROSITE" id="PS51480"/>
    </source>
</evidence>
<dbReference type="PATRIC" id="fig|87541.4.peg.579"/>
<dbReference type="OrthoDB" id="9760324at2"/>
<reference evidence="2 3" key="1">
    <citation type="submission" date="2016-01" db="EMBL/GenBank/DDBJ databases">
        <authorList>
            <person name="Oliw E.H."/>
        </authorList>
    </citation>
    <scope>NUCLEOTIDE SEQUENCE [LARGE SCALE GENOMIC DNA]</scope>
    <source>
        <strain evidence="2 3">KA00635</strain>
    </source>
</reference>
<dbReference type="RefSeq" id="WP_060936616.1">
    <property type="nucleotide sequence ID" value="NZ_JASOZP010000003.1"/>
</dbReference>
<dbReference type="STRING" id="87541.AWM71_01570"/>
<dbReference type="InterPro" id="IPR019986">
    <property type="entry name" value="YloV-like"/>
</dbReference>
<dbReference type="GO" id="GO:0004371">
    <property type="term" value="F:glycerone kinase activity"/>
    <property type="evidence" value="ECO:0007669"/>
    <property type="project" value="InterPro"/>
</dbReference>
<evidence type="ECO:0000313" key="2">
    <source>
        <dbReference type="EMBL" id="KXB37312.1"/>
    </source>
</evidence>
<dbReference type="InterPro" id="IPR050270">
    <property type="entry name" value="DegV_domain_contain"/>
</dbReference>
<gene>
    <name evidence="2" type="ORF">HMPREF3187_00578</name>
</gene>
<dbReference type="Pfam" id="PF21645">
    <property type="entry name" value="FakA-like_M"/>
    <property type="match status" value="1"/>
</dbReference>
<dbReference type="SUPFAM" id="SSF101473">
    <property type="entry name" value="DhaL-like"/>
    <property type="match status" value="1"/>
</dbReference>
<comment type="caution">
    <text evidence="2">The sequence shown here is derived from an EMBL/GenBank/DDBJ whole genome shotgun (WGS) entry which is preliminary data.</text>
</comment>
<accession>A0A133Y265</accession>
<sequence length="553" mass="60336">MSEKIITANQLKSMIAVGCDRLKAGADYVDSLNVFPVPDGDTGTNMNLSFSAGLDRVNQSDDQTVEAVSEALAKGLLMGARGNSGVILSQIFRGFSKACQGKEELDAKAFAACLTSGVKTAYKAVMKPVEGTILTVAREASEAAEECAKNTEDVIEVMKAANQAANQALENTPNLLPVLKEVGVVDSGGQGLCFIYAGFLESLTGEAVPAYRQELSQANLSELAHEENYYKTSHSVSSEDIKYGFCTEIMVRLAEKGKAEEDFDYETFRNYLNERGNSLLVVNDDEVVKVHVHTEHPGDVLNYGQRFGTLIKIKVDNMRLQHDNILENKAKPKEKKDYGIIAVAVGEGVQTMLKELGATSIINGGQTMNPSTEDFIKAIEEGNAQKVILLPNNKNIFLAAKQAAEVSEIPTVVVASRFITQGLSALLAFDPDQDLESNQEAMTQAMEDVKSGQITHAIRDTSLNGVEIHEGDFMGIVDGDILISDQGLENVTLQTIDAMQDEESELLTVIYGEDVQPEEAEALRTKLSERYEDLEIEMYEGKQPIYNYLLSVE</sequence>
<organism evidence="2 3">
    <name type="scientific">Aerococcus christensenii</name>
    <dbReference type="NCBI Taxonomy" id="87541"/>
    <lineage>
        <taxon>Bacteria</taxon>
        <taxon>Bacillati</taxon>
        <taxon>Bacillota</taxon>
        <taxon>Bacilli</taxon>
        <taxon>Lactobacillales</taxon>
        <taxon>Aerococcaceae</taxon>
        <taxon>Aerococcus</taxon>
    </lineage>
</organism>
<dbReference type="InterPro" id="IPR048394">
    <property type="entry name" value="FakA-like_M"/>
</dbReference>
<dbReference type="PANTHER" id="PTHR33434:SF4">
    <property type="entry name" value="PHOSPHATASE PROTEIN"/>
    <property type="match status" value="1"/>
</dbReference>
<feature type="domain" description="DhaL" evidence="1">
    <location>
        <begin position="9"/>
        <end position="201"/>
    </location>
</feature>
<dbReference type="PROSITE" id="PS51480">
    <property type="entry name" value="DHAL"/>
    <property type="match status" value="1"/>
</dbReference>
<dbReference type="Gene3D" id="1.25.40.340">
    <property type="match status" value="1"/>
</dbReference>
<dbReference type="Pfam" id="PF13684">
    <property type="entry name" value="FakA-like_C"/>
    <property type="match status" value="1"/>
</dbReference>
<dbReference type="NCBIfam" id="TIGR03599">
    <property type="entry name" value="YloV"/>
    <property type="match status" value="1"/>
</dbReference>
<dbReference type="GO" id="GO:0006071">
    <property type="term" value="P:glycerol metabolic process"/>
    <property type="evidence" value="ECO:0007669"/>
    <property type="project" value="InterPro"/>
</dbReference>
<dbReference type="InterPro" id="IPR036117">
    <property type="entry name" value="DhaL_dom_sf"/>
</dbReference>
<dbReference type="EMBL" id="LSCQ01000027">
    <property type="protein sequence ID" value="KXB37312.1"/>
    <property type="molecule type" value="Genomic_DNA"/>
</dbReference>
<dbReference type="SMART" id="SM01121">
    <property type="entry name" value="Dak1_2"/>
    <property type="match status" value="1"/>
</dbReference>
<dbReference type="PANTHER" id="PTHR33434">
    <property type="entry name" value="DEGV DOMAIN-CONTAINING PROTEIN DR_1986-RELATED"/>
    <property type="match status" value="1"/>
</dbReference>
<proteinExistence type="predicted"/>
<dbReference type="InterPro" id="IPR033470">
    <property type="entry name" value="FakA-like_C"/>
</dbReference>
<dbReference type="AlphaFoldDB" id="A0A133Y265"/>
<dbReference type="Proteomes" id="UP000070422">
    <property type="component" value="Unassembled WGS sequence"/>
</dbReference>
<name>A0A133Y265_9LACT</name>
<protein>
    <submittedName>
        <fullName evidence="2">DAK2 domain fusion protein YloV</fullName>
    </submittedName>
</protein>
<dbReference type="Pfam" id="PF02734">
    <property type="entry name" value="Dak2"/>
    <property type="match status" value="1"/>
</dbReference>
<dbReference type="InterPro" id="IPR004007">
    <property type="entry name" value="DhaL_dom"/>
</dbReference>
<evidence type="ECO:0000313" key="3">
    <source>
        <dbReference type="Proteomes" id="UP000070422"/>
    </source>
</evidence>